<reference evidence="1 2" key="1">
    <citation type="journal article" date="2024" name="BMC Biol.">
        <title>Comparative genomics of Ascetosporea gives new insight into the evolutionary basis for animal parasitism in Rhizaria.</title>
        <authorList>
            <person name="Hiltunen Thoren M."/>
            <person name="Onut-Brannstrom I."/>
            <person name="Alfjorden A."/>
            <person name="Peckova H."/>
            <person name="Swords F."/>
            <person name="Hooper C."/>
            <person name="Holzer A.S."/>
            <person name="Bass D."/>
            <person name="Burki F."/>
        </authorList>
    </citation>
    <scope>NUCLEOTIDE SEQUENCE [LARGE SCALE GENOMIC DNA]</scope>
    <source>
        <strain evidence="1">20-A016</strain>
    </source>
</reference>
<dbReference type="PANTHER" id="PTHR34496:SF10">
    <property type="entry name" value="GLCNAC TRANSFERASE"/>
    <property type="match status" value="1"/>
</dbReference>
<proteinExistence type="predicted"/>
<accession>A0ABV2AQX6</accession>
<evidence type="ECO:0000313" key="2">
    <source>
        <dbReference type="Proteomes" id="UP001439008"/>
    </source>
</evidence>
<comment type="caution">
    <text evidence="1">The sequence shown here is derived from an EMBL/GenBank/DDBJ whole genome shotgun (WGS) entry which is preliminary data.</text>
</comment>
<protein>
    <submittedName>
        <fullName evidence="1">Uncharacterized protein</fullName>
    </submittedName>
</protein>
<dbReference type="PANTHER" id="PTHR34496">
    <property type="entry name" value="GLCNAC TRANSFERASE-RELATED"/>
    <property type="match status" value="1"/>
</dbReference>
<keyword evidence="2" id="KW-1185">Reference proteome</keyword>
<gene>
    <name evidence="1" type="ORF">MHBO_003352</name>
</gene>
<dbReference type="Proteomes" id="UP001439008">
    <property type="component" value="Unassembled WGS sequence"/>
</dbReference>
<evidence type="ECO:0000313" key="1">
    <source>
        <dbReference type="EMBL" id="MES1921818.1"/>
    </source>
</evidence>
<name>A0ABV2AQX6_9EUKA</name>
<dbReference type="InterPro" id="IPR021067">
    <property type="entry name" value="Glycosyltransferase"/>
</dbReference>
<sequence length="178" mass="20963">MPRIKNAAQIHNPLADPQMPLMVPMFGGGFSFSKADRVRLVKNDPFLPHIFDGEEINMTTRLWTHGYDFYAPSEDIVFHFYADKKDEKRPSFWKVNFERTQREGKRSSARLRYLFKMAPDNEFPADLRQIGLYSMGTKRSLEQYYHLLGIDPVTKECKNLSQEVYSGRFHARNHRTRN</sequence>
<organism evidence="1 2">
    <name type="scientific">Bonamia ostreae</name>
    <dbReference type="NCBI Taxonomy" id="126728"/>
    <lineage>
        <taxon>Eukaryota</taxon>
        <taxon>Sar</taxon>
        <taxon>Rhizaria</taxon>
        <taxon>Endomyxa</taxon>
        <taxon>Ascetosporea</taxon>
        <taxon>Haplosporida</taxon>
        <taxon>Bonamia</taxon>
    </lineage>
</organism>
<dbReference type="Pfam" id="PF11397">
    <property type="entry name" value="GlcNAc"/>
    <property type="match status" value="1"/>
</dbReference>
<dbReference type="EMBL" id="JBDODL010001809">
    <property type="protein sequence ID" value="MES1921818.1"/>
    <property type="molecule type" value="Genomic_DNA"/>
</dbReference>